<dbReference type="OrthoDB" id="1938704at2759"/>
<feature type="compositionally biased region" description="Polar residues" evidence="3">
    <location>
        <begin position="154"/>
        <end position="167"/>
    </location>
</feature>
<accession>A0A2U1KGN5</accession>
<evidence type="ECO:0000313" key="5">
    <source>
        <dbReference type="Proteomes" id="UP000245207"/>
    </source>
</evidence>
<dbReference type="Gene3D" id="1.25.40.10">
    <property type="entry name" value="Tetratricopeptide repeat domain"/>
    <property type="match status" value="1"/>
</dbReference>
<organism evidence="4 5">
    <name type="scientific">Artemisia annua</name>
    <name type="common">Sweet wormwood</name>
    <dbReference type="NCBI Taxonomy" id="35608"/>
    <lineage>
        <taxon>Eukaryota</taxon>
        <taxon>Viridiplantae</taxon>
        <taxon>Streptophyta</taxon>
        <taxon>Embryophyta</taxon>
        <taxon>Tracheophyta</taxon>
        <taxon>Spermatophyta</taxon>
        <taxon>Magnoliopsida</taxon>
        <taxon>eudicotyledons</taxon>
        <taxon>Gunneridae</taxon>
        <taxon>Pentapetalae</taxon>
        <taxon>asterids</taxon>
        <taxon>campanulids</taxon>
        <taxon>Asterales</taxon>
        <taxon>Asteraceae</taxon>
        <taxon>Asteroideae</taxon>
        <taxon>Anthemideae</taxon>
        <taxon>Artemisiinae</taxon>
        <taxon>Artemisia</taxon>
    </lineage>
</organism>
<dbReference type="PANTHER" id="PTHR14027">
    <property type="entry name" value="RNA POLYMERASE-ASSOCIATED PROTEIN CTR9"/>
    <property type="match status" value="1"/>
</dbReference>
<evidence type="ECO:0000256" key="1">
    <source>
        <dbReference type="ARBA" id="ARBA00022737"/>
    </source>
</evidence>
<dbReference type="GO" id="GO:0006355">
    <property type="term" value="P:regulation of DNA-templated transcription"/>
    <property type="evidence" value="ECO:0007669"/>
    <property type="project" value="InterPro"/>
</dbReference>
<dbReference type="InterPro" id="IPR011990">
    <property type="entry name" value="TPR-like_helical_dom_sf"/>
</dbReference>
<evidence type="ECO:0000313" key="4">
    <source>
        <dbReference type="EMBL" id="PWA35848.1"/>
    </source>
</evidence>
<dbReference type="GO" id="GO:0000993">
    <property type="term" value="F:RNA polymerase II complex binding"/>
    <property type="evidence" value="ECO:0007669"/>
    <property type="project" value="TreeGrafter"/>
</dbReference>
<dbReference type="InterPro" id="IPR031101">
    <property type="entry name" value="Ctr9"/>
</dbReference>
<protein>
    <submittedName>
        <fullName evidence="4">Binding protein</fullName>
    </submittedName>
</protein>
<sequence length="216" mass="24386">MLGDLELKNDDWVKAKDTFRAAKDASNEKDSYATLCLGNWNYFAAVRSEKRAPKLEATHLEKSKELYTKVLVEHPANMYAANGAGVVLAEKGQFDVANELFKQSSGSKGKDRAQGDDEEGRQSEKRKRKSSGKKRRRDKKTETHMDDQDEYDMANTSYYEPENQVNHQVDEDDNPQDPLAAAGPLERNLWTCNKVTQNSHSTTAISSYIKSGAYIR</sequence>
<dbReference type="Proteomes" id="UP000245207">
    <property type="component" value="Unassembled WGS sequence"/>
</dbReference>
<feature type="compositionally biased region" description="Basic and acidic residues" evidence="3">
    <location>
        <begin position="108"/>
        <end position="123"/>
    </location>
</feature>
<keyword evidence="5" id="KW-1185">Reference proteome</keyword>
<reference evidence="4 5" key="1">
    <citation type="journal article" date="2018" name="Mol. Plant">
        <title>The genome of Artemisia annua provides insight into the evolution of Asteraceae family and artemisinin biosynthesis.</title>
        <authorList>
            <person name="Shen Q."/>
            <person name="Zhang L."/>
            <person name="Liao Z."/>
            <person name="Wang S."/>
            <person name="Yan T."/>
            <person name="Shi P."/>
            <person name="Liu M."/>
            <person name="Fu X."/>
            <person name="Pan Q."/>
            <person name="Wang Y."/>
            <person name="Lv Z."/>
            <person name="Lu X."/>
            <person name="Zhang F."/>
            <person name="Jiang W."/>
            <person name="Ma Y."/>
            <person name="Chen M."/>
            <person name="Hao X."/>
            <person name="Li L."/>
            <person name="Tang Y."/>
            <person name="Lv G."/>
            <person name="Zhou Y."/>
            <person name="Sun X."/>
            <person name="Brodelius P.E."/>
            <person name="Rose J.K.C."/>
            <person name="Tang K."/>
        </authorList>
    </citation>
    <scope>NUCLEOTIDE SEQUENCE [LARGE SCALE GENOMIC DNA]</scope>
    <source>
        <strain evidence="5">cv. Huhao1</strain>
        <tissue evidence="4">Leaf</tissue>
    </source>
</reference>
<comment type="caution">
    <text evidence="4">The sequence shown here is derived from an EMBL/GenBank/DDBJ whole genome shotgun (WGS) entry which is preliminary data.</text>
</comment>
<evidence type="ECO:0000256" key="2">
    <source>
        <dbReference type="ARBA" id="ARBA00022803"/>
    </source>
</evidence>
<dbReference type="PANTHER" id="PTHR14027:SF2">
    <property type="entry name" value="RNA POLYMERASE-ASSOCIATED PROTEIN CTR9 HOMOLOG"/>
    <property type="match status" value="1"/>
</dbReference>
<dbReference type="GO" id="GO:0006368">
    <property type="term" value="P:transcription elongation by RNA polymerase II"/>
    <property type="evidence" value="ECO:0007669"/>
    <property type="project" value="TreeGrafter"/>
</dbReference>
<evidence type="ECO:0000256" key="3">
    <source>
        <dbReference type="SAM" id="MobiDB-lite"/>
    </source>
</evidence>
<keyword evidence="2" id="KW-0802">TPR repeat</keyword>
<dbReference type="STRING" id="35608.A0A2U1KGN5"/>
<feature type="region of interest" description="Disordered" evidence="3">
    <location>
        <begin position="101"/>
        <end position="185"/>
    </location>
</feature>
<dbReference type="AlphaFoldDB" id="A0A2U1KGN5"/>
<feature type="compositionally biased region" description="Basic residues" evidence="3">
    <location>
        <begin position="124"/>
        <end position="138"/>
    </location>
</feature>
<dbReference type="GO" id="GO:0016593">
    <property type="term" value="C:Cdc73/Paf1 complex"/>
    <property type="evidence" value="ECO:0007669"/>
    <property type="project" value="TreeGrafter"/>
</dbReference>
<proteinExistence type="predicted"/>
<dbReference type="EMBL" id="PKPP01019237">
    <property type="protein sequence ID" value="PWA35848.1"/>
    <property type="molecule type" value="Genomic_DNA"/>
</dbReference>
<keyword evidence="1" id="KW-0677">Repeat</keyword>
<name>A0A2U1KGN5_ARTAN</name>
<gene>
    <name evidence="4" type="ORF">CTI12_AA573410</name>
</gene>